<name>A0A8J6Z7X7_9RHOB</name>
<dbReference type="Gene3D" id="1.10.1220.10">
    <property type="entry name" value="Met repressor-like"/>
    <property type="match status" value="1"/>
</dbReference>
<dbReference type="AlphaFoldDB" id="A0A8J6Z7X7"/>
<evidence type="ECO:0008006" key="3">
    <source>
        <dbReference type="Google" id="ProtNLM"/>
    </source>
</evidence>
<proteinExistence type="predicted"/>
<comment type="caution">
    <text evidence="1">The sequence shown here is derived from an EMBL/GenBank/DDBJ whole genome shotgun (WGS) entry which is preliminary data.</text>
</comment>
<accession>A0A8J6Z7X7</accession>
<sequence length="37" mass="3904">MERGLIDAIDPAAERAGLSRSAYLAMAARREIEGTAA</sequence>
<protein>
    <recommendedName>
        <fullName evidence="3">CopG family transcriptional regulator</fullName>
    </recommendedName>
</protein>
<dbReference type="Proteomes" id="UP000609121">
    <property type="component" value="Unassembled WGS sequence"/>
</dbReference>
<gene>
    <name evidence="1" type="ORF">ICN82_04445</name>
</gene>
<keyword evidence="2" id="KW-1185">Reference proteome</keyword>
<dbReference type="InterPro" id="IPR013321">
    <property type="entry name" value="Arc_rbn_hlx_hlx"/>
</dbReference>
<dbReference type="EMBL" id="JACVXA010000009">
    <property type="protein sequence ID" value="MBE3637451.1"/>
    <property type="molecule type" value="Genomic_DNA"/>
</dbReference>
<dbReference type="GO" id="GO:0006355">
    <property type="term" value="P:regulation of DNA-templated transcription"/>
    <property type="evidence" value="ECO:0007669"/>
    <property type="project" value="InterPro"/>
</dbReference>
<evidence type="ECO:0000313" key="2">
    <source>
        <dbReference type="Proteomes" id="UP000609121"/>
    </source>
</evidence>
<reference evidence="1" key="1">
    <citation type="submission" date="2020-09" db="EMBL/GenBank/DDBJ databases">
        <title>A novel bacterium of genus Mangrovicoccus, isolated from South China Sea.</title>
        <authorList>
            <person name="Huang H."/>
            <person name="Mo K."/>
            <person name="Hu Y."/>
        </authorList>
    </citation>
    <scope>NUCLEOTIDE SEQUENCE</scope>
    <source>
        <strain evidence="1">HB182678</strain>
    </source>
</reference>
<organism evidence="1 2">
    <name type="scientific">Mangrovicoccus algicola</name>
    <dbReference type="NCBI Taxonomy" id="2771008"/>
    <lineage>
        <taxon>Bacteria</taxon>
        <taxon>Pseudomonadati</taxon>
        <taxon>Pseudomonadota</taxon>
        <taxon>Alphaproteobacteria</taxon>
        <taxon>Rhodobacterales</taxon>
        <taxon>Paracoccaceae</taxon>
        <taxon>Mangrovicoccus</taxon>
    </lineage>
</organism>
<evidence type="ECO:0000313" key="1">
    <source>
        <dbReference type="EMBL" id="MBE3637451.1"/>
    </source>
</evidence>